<feature type="compositionally biased region" description="Polar residues" evidence="1">
    <location>
        <begin position="591"/>
        <end position="602"/>
    </location>
</feature>
<feature type="compositionally biased region" description="Basic and acidic residues" evidence="1">
    <location>
        <begin position="125"/>
        <end position="135"/>
    </location>
</feature>
<reference evidence="2" key="1">
    <citation type="submission" date="2022-10" db="EMBL/GenBank/DDBJ databases">
        <title>Culturing micro-colonial fungi from biological soil crusts in the Mojave desert and describing Neophaeococcomyces mojavensis, and introducing the new genera and species Taxawa tesnikishii.</title>
        <authorList>
            <person name="Kurbessoian T."/>
            <person name="Stajich J.E."/>
        </authorList>
    </citation>
    <scope>NUCLEOTIDE SEQUENCE</scope>
    <source>
        <strain evidence="2">TK_41</strain>
    </source>
</reference>
<feature type="compositionally biased region" description="Basic and acidic residues" evidence="1">
    <location>
        <begin position="18"/>
        <end position="27"/>
    </location>
</feature>
<feature type="compositionally biased region" description="Polar residues" evidence="1">
    <location>
        <begin position="468"/>
        <end position="479"/>
    </location>
</feature>
<proteinExistence type="predicted"/>
<feature type="region of interest" description="Disordered" evidence="1">
    <location>
        <begin position="396"/>
        <end position="512"/>
    </location>
</feature>
<evidence type="ECO:0000313" key="3">
    <source>
        <dbReference type="Proteomes" id="UP001172673"/>
    </source>
</evidence>
<feature type="region of interest" description="Disordered" evidence="1">
    <location>
        <begin position="1"/>
        <end position="42"/>
    </location>
</feature>
<feature type="region of interest" description="Disordered" evidence="1">
    <location>
        <begin position="285"/>
        <end position="376"/>
    </location>
</feature>
<feature type="region of interest" description="Disordered" evidence="1">
    <location>
        <begin position="125"/>
        <end position="164"/>
    </location>
</feature>
<evidence type="ECO:0000313" key="2">
    <source>
        <dbReference type="EMBL" id="KAJ9609822.1"/>
    </source>
</evidence>
<evidence type="ECO:0000256" key="1">
    <source>
        <dbReference type="SAM" id="MobiDB-lite"/>
    </source>
</evidence>
<sequence length="693" mass="75533">MESRLRKLLSPRRHKARRSDVTAELDLHSIPSSTTPSQGRLPVFINQTLGKSGVIKRRKSSLPPDSIHTFSYEEAAPGTPPQLGHRPQRGNGPVKLQTSRRLSSGELLVTEQDYDRTLEEIREGEYILGGKERRTSKTSSQPKSPTEPTHPKYISTAPSSPRDQVSFPASIWQTPSVLSDVAPIASPLSTSSTFAVQRSYSAQANYSDYRPQTSNHEGLGNPSPAHAFFPRHMASTTSLLSAREEQNPTIQALWKAEYSRLVSIYGQTGADQTIRELNRDSGIAFPRDDPLVNRHRSHSGSSQPPTHSNHILFPPLRAGPGFKPNPSVSTLEVTLHEDQSDGSSHPRYSHLSSSGASSSVTARTSLADEPSTTRDDIRKIIDDMRSNYLQAIEAQTPPLQPLPSPSLQNPRSKKQTPSLVSYASVDSSLRSASRQSSTTRTKSWQSTTTLLTTPRTSVSSPMLKSKRPGSSTSRRSGQHATGIATLTPIEASPAKSARSNRPKKLDDGGLKRADSTTLGVMARKLTIVDDRVSNGSPRPQHKTSPTFYNSSSSDSESGREATSRRPSPKPSPLKSLSSLQVTPEKHKPSTRQHSPLSKQPWQVNVDDLSDEDLDLVLDIDNFETLCDGLFNSPASPSSEHLDIFHPWGASQPTSPRGTFDHDSLRPGTPAELRNSKFANGPMGLGLSGLPALI</sequence>
<name>A0AA39CJ42_9EURO</name>
<dbReference type="AlphaFoldDB" id="A0AA39CJ42"/>
<feature type="compositionally biased region" description="Low complexity" evidence="1">
    <location>
        <begin position="137"/>
        <end position="147"/>
    </location>
</feature>
<feature type="compositionally biased region" description="Low complexity" evidence="1">
    <location>
        <begin position="343"/>
        <end position="359"/>
    </location>
</feature>
<feature type="compositionally biased region" description="Low complexity" evidence="1">
    <location>
        <begin position="421"/>
        <end position="460"/>
    </location>
</feature>
<comment type="caution">
    <text evidence="2">The sequence shown here is derived from an EMBL/GenBank/DDBJ whole genome shotgun (WGS) entry which is preliminary data.</text>
</comment>
<protein>
    <submittedName>
        <fullName evidence="2">Uncharacterized protein</fullName>
    </submittedName>
</protein>
<feature type="region of interest" description="Disordered" evidence="1">
    <location>
        <begin position="55"/>
        <end position="103"/>
    </location>
</feature>
<dbReference type="Proteomes" id="UP001172673">
    <property type="component" value="Unassembled WGS sequence"/>
</dbReference>
<feature type="compositionally biased region" description="Polar residues" evidence="1">
    <location>
        <begin position="533"/>
        <end position="549"/>
    </location>
</feature>
<feature type="compositionally biased region" description="Polar residues" evidence="1">
    <location>
        <begin position="299"/>
        <end position="309"/>
    </location>
</feature>
<gene>
    <name evidence="2" type="ORF">H2200_006151</name>
</gene>
<organism evidence="2 3">
    <name type="scientific">Cladophialophora chaetospira</name>
    <dbReference type="NCBI Taxonomy" id="386627"/>
    <lineage>
        <taxon>Eukaryota</taxon>
        <taxon>Fungi</taxon>
        <taxon>Dikarya</taxon>
        <taxon>Ascomycota</taxon>
        <taxon>Pezizomycotina</taxon>
        <taxon>Eurotiomycetes</taxon>
        <taxon>Chaetothyriomycetidae</taxon>
        <taxon>Chaetothyriales</taxon>
        <taxon>Herpotrichiellaceae</taxon>
        <taxon>Cladophialophora</taxon>
    </lineage>
</organism>
<accession>A0AA39CJ42</accession>
<keyword evidence="3" id="KW-1185">Reference proteome</keyword>
<feature type="compositionally biased region" description="Basic and acidic residues" evidence="1">
    <location>
        <begin position="503"/>
        <end position="512"/>
    </location>
</feature>
<feature type="compositionally biased region" description="Basic residues" evidence="1">
    <location>
        <begin position="1"/>
        <end position="17"/>
    </location>
</feature>
<feature type="region of interest" description="Disordered" evidence="1">
    <location>
        <begin position="529"/>
        <end position="602"/>
    </location>
</feature>
<dbReference type="EMBL" id="JAPDRK010000008">
    <property type="protein sequence ID" value="KAJ9609822.1"/>
    <property type="molecule type" value="Genomic_DNA"/>
</dbReference>